<keyword evidence="4" id="KW-0255">Endonuclease</keyword>
<evidence type="ECO:0000256" key="4">
    <source>
        <dbReference type="ARBA" id="ARBA00022759"/>
    </source>
</evidence>
<dbReference type="GO" id="GO:0016787">
    <property type="term" value="F:hydrolase activity"/>
    <property type="evidence" value="ECO:0007669"/>
    <property type="project" value="UniProtKB-KW"/>
</dbReference>
<keyword evidence="3" id="KW-0540">Nuclease</keyword>
<name>A0AAV7UK58_PLEWA</name>
<dbReference type="EMBL" id="JANPWB010000005">
    <property type="protein sequence ID" value="KAJ1189223.1"/>
    <property type="molecule type" value="Genomic_DNA"/>
</dbReference>
<dbReference type="Gene3D" id="2.30.30.850">
    <property type="match status" value="1"/>
</dbReference>
<evidence type="ECO:0000256" key="2">
    <source>
        <dbReference type="ARBA" id="ARBA00022695"/>
    </source>
</evidence>
<evidence type="ECO:0000313" key="9">
    <source>
        <dbReference type="Proteomes" id="UP001066276"/>
    </source>
</evidence>
<evidence type="ECO:0000256" key="3">
    <source>
        <dbReference type="ARBA" id="ARBA00022722"/>
    </source>
</evidence>
<evidence type="ECO:0000313" key="8">
    <source>
        <dbReference type="EMBL" id="KAJ1189223.1"/>
    </source>
</evidence>
<evidence type="ECO:0000259" key="7">
    <source>
        <dbReference type="Pfam" id="PF18697"/>
    </source>
</evidence>
<protein>
    <recommendedName>
        <fullName evidence="7">Murine leukemia virus integrase C-terminal domain-containing protein</fullName>
    </recommendedName>
</protein>
<organism evidence="8 9">
    <name type="scientific">Pleurodeles waltl</name>
    <name type="common">Iberian ribbed newt</name>
    <dbReference type="NCBI Taxonomy" id="8319"/>
    <lineage>
        <taxon>Eukaryota</taxon>
        <taxon>Metazoa</taxon>
        <taxon>Chordata</taxon>
        <taxon>Craniata</taxon>
        <taxon>Vertebrata</taxon>
        <taxon>Euteleostomi</taxon>
        <taxon>Amphibia</taxon>
        <taxon>Batrachia</taxon>
        <taxon>Caudata</taxon>
        <taxon>Salamandroidea</taxon>
        <taxon>Salamandridae</taxon>
        <taxon>Pleurodelinae</taxon>
        <taxon>Pleurodeles</taxon>
    </lineage>
</organism>
<evidence type="ECO:0000256" key="5">
    <source>
        <dbReference type="ARBA" id="ARBA00022801"/>
    </source>
</evidence>
<sequence length="270" mass="29583">MRLPAVPANALVNITDDMVLDYWKGLADVVRSFSQQVEATRLSPIHDPGHNLRAIDWVVVRKHVRKTCSEPDWKGPFQVVLTTTTAVKCATVPNWIHASHTKKVACLLDHEEELLRVPIAEQVSGPERQQRGTQTGSEPVEDGSVTPVRDENLQEGDGEPILIEAAGEPSQRRAFPEADDIERQTEQLLELEAKGVQADQSQGGLTPPELVAGPSRENTIDQGEVSSLTLKRTLTKGPLKVGKWPESQGKGKEVVVGTTIEEEVDTTSNK</sequence>
<evidence type="ECO:0000256" key="6">
    <source>
        <dbReference type="SAM" id="MobiDB-lite"/>
    </source>
</evidence>
<dbReference type="InterPro" id="IPR040643">
    <property type="entry name" value="MLVIN_C"/>
</dbReference>
<dbReference type="Proteomes" id="UP001066276">
    <property type="component" value="Chromosome 3_1"/>
</dbReference>
<evidence type="ECO:0000256" key="1">
    <source>
        <dbReference type="ARBA" id="ARBA00022679"/>
    </source>
</evidence>
<feature type="region of interest" description="Disordered" evidence="6">
    <location>
        <begin position="120"/>
        <end position="158"/>
    </location>
</feature>
<dbReference type="AlphaFoldDB" id="A0AAV7UK58"/>
<reference evidence="8" key="1">
    <citation type="journal article" date="2022" name="bioRxiv">
        <title>Sequencing and chromosome-scale assembly of the giantPleurodeles waltlgenome.</title>
        <authorList>
            <person name="Brown T."/>
            <person name="Elewa A."/>
            <person name="Iarovenko S."/>
            <person name="Subramanian E."/>
            <person name="Araus A.J."/>
            <person name="Petzold A."/>
            <person name="Susuki M."/>
            <person name="Suzuki K.-i.T."/>
            <person name="Hayashi T."/>
            <person name="Toyoda A."/>
            <person name="Oliveira C."/>
            <person name="Osipova E."/>
            <person name="Leigh N.D."/>
            <person name="Simon A."/>
            <person name="Yun M.H."/>
        </authorList>
    </citation>
    <scope>NUCLEOTIDE SEQUENCE</scope>
    <source>
        <strain evidence="8">20211129_DDA</strain>
        <tissue evidence="8">Liver</tissue>
    </source>
</reference>
<keyword evidence="9" id="KW-1185">Reference proteome</keyword>
<gene>
    <name evidence="8" type="ORF">NDU88_005973</name>
</gene>
<proteinExistence type="predicted"/>
<keyword evidence="1" id="KW-0808">Transferase</keyword>
<feature type="region of interest" description="Disordered" evidence="6">
    <location>
        <begin position="195"/>
        <end position="217"/>
    </location>
</feature>
<dbReference type="GO" id="GO:0016779">
    <property type="term" value="F:nucleotidyltransferase activity"/>
    <property type="evidence" value="ECO:0007669"/>
    <property type="project" value="UniProtKB-KW"/>
</dbReference>
<accession>A0AAV7UK58</accession>
<comment type="caution">
    <text evidence="8">The sequence shown here is derived from an EMBL/GenBank/DDBJ whole genome shotgun (WGS) entry which is preliminary data.</text>
</comment>
<keyword evidence="5" id="KW-0378">Hydrolase</keyword>
<dbReference type="Pfam" id="PF18697">
    <property type="entry name" value="MLVIN_C"/>
    <property type="match status" value="1"/>
</dbReference>
<feature type="domain" description="Murine leukemia virus integrase C-terminal" evidence="7">
    <location>
        <begin position="50"/>
        <end position="104"/>
    </location>
</feature>
<dbReference type="GO" id="GO:0004519">
    <property type="term" value="F:endonuclease activity"/>
    <property type="evidence" value="ECO:0007669"/>
    <property type="project" value="UniProtKB-KW"/>
</dbReference>
<keyword evidence="2" id="KW-0548">Nucleotidyltransferase</keyword>